<evidence type="ECO:0000256" key="3">
    <source>
        <dbReference type="ARBA" id="ARBA00022801"/>
    </source>
</evidence>
<sequence length="391" mass="45545">MHKPERLIASVYKDSKLPTIIYFCCVHGNERAGYLALQSFFEKIEKHSDLIQGNLYAVFGNQEAYLQENRFIDKDLNRIWTTSHFAEATRENKVSEYAELTAMYKTIYDILKQAQSQVYCIDLHTTSGPTKPFIVMNDALNNRAFVSDLGYPVIFNVESFIEGALLNLLNDLGHVSLAFEGGEHYAENSVEEIKKFCYKTLYHTGIVTSENLIKIGISKSFFKAKKAHYFEMVFRQDLKPQDQFEMCGNYVNFQKLKKGERIARLNDEGIYAPKGFQIFMPLYQRKGEDGFFYVQQINRFKLKVARILRNLHFENILTILPGIKKINFYTISIPKAIEKFIPKRFLFALGYRKSLELDYQNICYTKQEQKLNALPKLHSFKSPYQDVERTS</sequence>
<proteinExistence type="predicted"/>
<feature type="domain" description="Succinylglutamate desuccinylase/Aspartoacylase catalytic" evidence="5">
    <location>
        <begin position="18"/>
        <end position="130"/>
    </location>
</feature>
<accession>A0ABQ1SH29</accession>
<dbReference type="Pfam" id="PF24827">
    <property type="entry name" value="AstE_AspA_cat"/>
    <property type="match status" value="1"/>
</dbReference>
<organism evidence="6 7">
    <name type="scientific">Psychroflexus planctonicus</name>
    <dbReference type="NCBI Taxonomy" id="1526575"/>
    <lineage>
        <taxon>Bacteria</taxon>
        <taxon>Pseudomonadati</taxon>
        <taxon>Bacteroidota</taxon>
        <taxon>Flavobacteriia</taxon>
        <taxon>Flavobacteriales</taxon>
        <taxon>Flavobacteriaceae</taxon>
        <taxon>Psychroflexus</taxon>
    </lineage>
</organism>
<dbReference type="InterPro" id="IPR050178">
    <property type="entry name" value="AspA/AstE_fam"/>
</dbReference>
<keyword evidence="3" id="KW-0378">Hydrolase</keyword>
<dbReference type="PANTHER" id="PTHR15162:SF7">
    <property type="entry name" value="SUCCINYLGLUTAMATE DESUCCINYLASE"/>
    <property type="match status" value="1"/>
</dbReference>
<comment type="cofactor">
    <cofactor evidence="1">
        <name>Zn(2+)</name>
        <dbReference type="ChEBI" id="CHEBI:29105"/>
    </cofactor>
</comment>
<keyword evidence="7" id="KW-1185">Reference proteome</keyword>
<dbReference type="PANTHER" id="PTHR15162">
    <property type="entry name" value="ASPARTOACYLASE"/>
    <property type="match status" value="1"/>
</dbReference>
<keyword evidence="2" id="KW-0479">Metal-binding</keyword>
<evidence type="ECO:0000313" key="6">
    <source>
        <dbReference type="EMBL" id="GGE38302.1"/>
    </source>
</evidence>
<dbReference type="Proteomes" id="UP000599179">
    <property type="component" value="Unassembled WGS sequence"/>
</dbReference>
<dbReference type="RefSeq" id="WP_188458795.1">
    <property type="nucleotide sequence ID" value="NZ_BMGM01000007.1"/>
</dbReference>
<evidence type="ECO:0000259" key="5">
    <source>
        <dbReference type="Pfam" id="PF24827"/>
    </source>
</evidence>
<dbReference type="Gene3D" id="3.40.630.10">
    <property type="entry name" value="Zn peptidases"/>
    <property type="match status" value="1"/>
</dbReference>
<reference evidence="7" key="1">
    <citation type="journal article" date="2019" name="Int. J. Syst. Evol. Microbiol.">
        <title>The Global Catalogue of Microorganisms (GCM) 10K type strain sequencing project: providing services to taxonomists for standard genome sequencing and annotation.</title>
        <authorList>
            <consortium name="The Broad Institute Genomics Platform"/>
            <consortium name="The Broad Institute Genome Sequencing Center for Infectious Disease"/>
            <person name="Wu L."/>
            <person name="Ma J."/>
        </authorList>
    </citation>
    <scope>NUCLEOTIDE SEQUENCE [LARGE SCALE GENOMIC DNA]</scope>
    <source>
        <strain evidence="7">CGMCC 1.12931</strain>
    </source>
</reference>
<evidence type="ECO:0000256" key="4">
    <source>
        <dbReference type="ARBA" id="ARBA00022833"/>
    </source>
</evidence>
<evidence type="ECO:0000256" key="2">
    <source>
        <dbReference type="ARBA" id="ARBA00022723"/>
    </source>
</evidence>
<dbReference type="InterPro" id="IPR055438">
    <property type="entry name" value="AstE_AspA_cat"/>
</dbReference>
<name>A0ABQ1SH29_9FLAO</name>
<protein>
    <recommendedName>
        <fullName evidence="5">Succinylglutamate desuccinylase/Aspartoacylase catalytic domain-containing protein</fullName>
    </recommendedName>
</protein>
<evidence type="ECO:0000256" key="1">
    <source>
        <dbReference type="ARBA" id="ARBA00001947"/>
    </source>
</evidence>
<dbReference type="SUPFAM" id="SSF53187">
    <property type="entry name" value="Zn-dependent exopeptidases"/>
    <property type="match status" value="1"/>
</dbReference>
<keyword evidence="4" id="KW-0862">Zinc</keyword>
<dbReference type="EMBL" id="BMGM01000007">
    <property type="protein sequence ID" value="GGE38302.1"/>
    <property type="molecule type" value="Genomic_DNA"/>
</dbReference>
<gene>
    <name evidence="6" type="ORF">GCM10010832_18190</name>
</gene>
<comment type="caution">
    <text evidence="6">The sequence shown here is derived from an EMBL/GenBank/DDBJ whole genome shotgun (WGS) entry which is preliminary data.</text>
</comment>
<evidence type="ECO:0000313" key="7">
    <source>
        <dbReference type="Proteomes" id="UP000599179"/>
    </source>
</evidence>